<evidence type="ECO:0000313" key="3">
    <source>
        <dbReference type="Proteomes" id="UP000006671"/>
    </source>
</evidence>
<feature type="compositionally biased region" description="Polar residues" evidence="1">
    <location>
        <begin position="55"/>
        <end position="73"/>
    </location>
</feature>
<dbReference type="InParanoid" id="D2VYG0"/>
<dbReference type="RefSeq" id="XP_002670797.1">
    <property type="nucleotide sequence ID" value="XM_002670751.1"/>
</dbReference>
<accession>D2VYG0</accession>
<evidence type="ECO:0000256" key="1">
    <source>
        <dbReference type="SAM" id="MobiDB-lite"/>
    </source>
</evidence>
<dbReference type="VEuPathDB" id="AmoebaDB:NAEGRDRAFT_59590"/>
<dbReference type="OMA" id="CANITEE"/>
<dbReference type="SUPFAM" id="SSF48403">
    <property type="entry name" value="Ankyrin repeat"/>
    <property type="match status" value="1"/>
</dbReference>
<dbReference type="OrthoDB" id="10380363at2759"/>
<keyword evidence="3" id="KW-1185">Reference proteome</keyword>
<protein>
    <submittedName>
        <fullName evidence="2">Predicted protein</fullName>
    </submittedName>
</protein>
<sequence>MIKPTSYSAPAAFEVVIPPPLNLLNRRESCIENCYGSNQNSARSNKSVKRASEHPTYNSSKSSEADDTNNQAQARGIPRRKLLVLNILQHQLAETRQKRLEEQQQEYIKNVYHQQQHKPNKMTINHDLIVDEKQVNNGMFSELKSFLHDDSVQFPLLNTHSQPVIGQQQQLSTPPPLLSTQSLNQVIGNSTMAASTSNIEPTKAPILPFNIDLDLNPKKQEKKHKQSKEFCAKIIGVPSSYTISDIHDLVLERCSIICNQICIKEKRGKRTAILDMKSKKEAQEVKKNIEGIKVELHELKVRVIMKKKNQAANSSLSTTENTKQSNNLQIDYKITESVEDIIGYTFSNKSYLMIALTHGHPTSQTWIPLGKKLLHTYLDENIFEESSSFSKLVAEKNDIEQGVILSTLMRLHTINRYLRKHGTNYQVVSATDMADCFLSLMYSIKEDCHGAEEEIKISLMRMYHPLGCLVCANITEEEIEKLKRGATADFKPSVSALPKDVGNLLTLGNEINYELLISEEYLGKGLHFAARKTNSPSSIKTIIRKGADPDYRIGGYTPLMVAKSPAHLKVLIQAGARLEEVSQPHKLSVMACAVERKSHSIVKYLINHHDYAVDDQVRPACEHALSMLSKMTDEKKKSKMSLIIETLQSFLSDREL</sequence>
<dbReference type="Pfam" id="PF12796">
    <property type="entry name" value="Ank_2"/>
    <property type="match status" value="1"/>
</dbReference>
<dbReference type="AlphaFoldDB" id="D2VYG0"/>
<feature type="region of interest" description="Disordered" evidence="1">
    <location>
        <begin position="36"/>
        <end position="75"/>
    </location>
</feature>
<reference evidence="2 3" key="1">
    <citation type="journal article" date="2010" name="Cell">
        <title>The genome of Naegleria gruberi illuminates early eukaryotic versatility.</title>
        <authorList>
            <person name="Fritz-Laylin L.K."/>
            <person name="Prochnik S.E."/>
            <person name="Ginger M.L."/>
            <person name="Dacks J.B."/>
            <person name="Carpenter M.L."/>
            <person name="Field M.C."/>
            <person name="Kuo A."/>
            <person name="Paredez A."/>
            <person name="Chapman J."/>
            <person name="Pham J."/>
            <person name="Shu S."/>
            <person name="Neupane R."/>
            <person name="Cipriano M."/>
            <person name="Mancuso J."/>
            <person name="Tu H."/>
            <person name="Salamov A."/>
            <person name="Lindquist E."/>
            <person name="Shapiro H."/>
            <person name="Lucas S."/>
            <person name="Grigoriev I.V."/>
            <person name="Cande W.Z."/>
            <person name="Fulton C."/>
            <person name="Rokhsar D.S."/>
            <person name="Dawson S.C."/>
        </authorList>
    </citation>
    <scope>NUCLEOTIDE SEQUENCE [LARGE SCALE GENOMIC DNA]</scope>
    <source>
        <strain evidence="2 3">NEG-M</strain>
    </source>
</reference>
<organism evidence="3">
    <name type="scientific">Naegleria gruberi</name>
    <name type="common">Amoeba</name>
    <dbReference type="NCBI Taxonomy" id="5762"/>
    <lineage>
        <taxon>Eukaryota</taxon>
        <taxon>Discoba</taxon>
        <taxon>Heterolobosea</taxon>
        <taxon>Tetramitia</taxon>
        <taxon>Eutetramitia</taxon>
        <taxon>Vahlkampfiidae</taxon>
        <taxon>Naegleria</taxon>
    </lineage>
</organism>
<dbReference type="EMBL" id="GG738911">
    <property type="protein sequence ID" value="EFC38053.1"/>
    <property type="molecule type" value="Genomic_DNA"/>
</dbReference>
<dbReference type="Gene3D" id="1.25.40.20">
    <property type="entry name" value="Ankyrin repeat-containing domain"/>
    <property type="match status" value="1"/>
</dbReference>
<gene>
    <name evidence="2" type="ORF">NAEGRDRAFT_59590</name>
</gene>
<dbReference type="InterPro" id="IPR036770">
    <property type="entry name" value="Ankyrin_rpt-contain_sf"/>
</dbReference>
<dbReference type="InterPro" id="IPR002110">
    <property type="entry name" value="Ankyrin_rpt"/>
</dbReference>
<name>D2VYG0_NAEGR</name>
<feature type="compositionally biased region" description="Polar residues" evidence="1">
    <location>
        <begin position="36"/>
        <end position="45"/>
    </location>
</feature>
<proteinExistence type="predicted"/>
<dbReference type="KEGG" id="ngr:NAEGRDRAFT_59590"/>
<evidence type="ECO:0000313" key="2">
    <source>
        <dbReference type="EMBL" id="EFC38053.1"/>
    </source>
</evidence>
<dbReference type="Proteomes" id="UP000006671">
    <property type="component" value="Unassembled WGS sequence"/>
</dbReference>
<dbReference type="GeneID" id="8857948"/>